<reference evidence="4" key="2">
    <citation type="submission" date="2010-01" db="EMBL/GenBank/DDBJ databases">
        <title>The complete genome of Geodermatophilus obscurus DSM 43160.</title>
        <authorList>
            <consortium name="US DOE Joint Genome Institute (JGI-PGF)"/>
            <person name="Lucas S."/>
            <person name="Copeland A."/>
            <person name="Lapidus A."/>
            <person name="Glavina del Rio T."/>
            <person name="Dalin E."/>
            <person name="Tice H."/>
            <person name="Bruce D."/>
            <person name="Goodwin L."/>
            <person name="Pitluck S."/>
            <person name="Kyrpides N."/>
            <person name="Mavromatis K."/>
            <person name="Ivanova N."/>
            <person name="Munk A.C."/>
            <person name="Brettin T."/>
            <person name="Detter J.C."/>
            <person name="Han C."/>
            <person name="Larimer F."/>
            <person name="Land M."/>
            <person name="Hauser L."/>
            <person name="Markowitz V."/>
            <person name="Cheng J.-F."/>
            <person name="Hugenholtz P."/>
            <person name="Woyke T."/>
            <person name="Wu D."/>
            <person name="Jando M."/>
            <person name="Schneider S."/>
            <person name="Klenk H.-P."/>
            <person name="Eisen J.A."/>
        </authorList>
    </citation>
    <scope>NUCLEOTIDE SEQUENCE [LARGE SCALE GENOMIC DNA]</scope>
    <source>
        <strain evidence="4">ATCC 25078 / DSM 43160 / JCM 3152 / KCC A-0152 / KCTC 9177 / NBRC 13315 / NRRL B-3577 / G-20</strain>
    </source>
</reference>
<dbReference type="eggNOG" id="COG1215">
    <property type="taxonomic scope" value="Bacteria"/>
</dbReference>
<dbReference type="AlphaFoldDB" id="D2S575"/>
<dbReference type="CDD" id="cd00761">
    <property type="entry name" value="Glyco_tranf_GTA_type"/>
    <property type="match status" value="1"/>
</dbReference>
<keyword evidence="3" id="KW-0808">Transferase</keyword>
<dbReference type="InterPro" id="IPR029044">
    <property type="entry name" value="Nucleotide-diphossugar_trans"/>
</dbReference>
<organism evidence="3 4">
    <name type="scientific">Geodermatophilus obscurus (strain ATCC 25078 / DSM 43160 / JCM 3152 / CCUG 61914 / KCC A-0152 / KCTC 9177 / NBRC 13315 / NRRL B-3577 / G-20)</name>
    <dbReference type="NCBI Taxonomy" id="526225"/>
    <lineage>
        <taxon>Bacteria</taxon>
        <taxon>Bacillati</taxon>
        <taxon>Actinomycetota</taxon>
        <taxon>Actinomycetes</taxon>
        <taxon>Geodermatophilales</taxon>
        <taxon>Geodermatophilaceae</taxon>
        <taxon>Geodermatophilus</taxon>
    </lineage>
</organism>
<dbReference type="Gene3D" id="3.90.550.10">
    <property type="entry name" value="Spore Coat Polysaccharide Biosynthesis Protein SpsA, Chain A"/>
    <property type="match status" value="1"/>
</dbReference>
<dbReference type="Pfam" id="PF00535">
    <property type="entry name" value="Glycos_transf_2"/>
    <property type="match status" value="1"/>
</dbReference>
<feature type="transmembrane region" description="Helical" evidence="1">
    <location>
        <begin position="301"/>
        <end position="322"/>
    </location>
</feature>
<evidence type="ECO:0000256" key="1">
    <source>
        <dbReference type="SAM" id="Phobius"/>
    </source>
</evidence>
<dbReference type="PANTHER" id="PTHR43685">
    <property type="entry name" value="GLYCOSYLTRANSFERASE"/>
    <property type="match status" value="1"/>
</dbReference>
<dbReference type="KEGG" id="gob:Gobs_0400"/>
<dbReference type="HOGENOM" id="CLU_025996_0_7_11"/>
<evidence type="ECO:0000259" key="2">
    <source>
        <dbReference type="Pfam" id="PF00535"/>
    </source>
</evidence>
<dbReference type="CAZy" id="GT2">
    <property type="family name" value="Glycosyltransferase Family 2"/>
</dbReference>
<evidence type="ECO:0000313" key="3">
    <source>
        <dbReference type="EMBL" id="ADB73186.1"/>
    </source>
</evidence>
<gene>
    <name evidence="3" type="ordered locus">Gobs_0400</name>
</gene>
<evidence type="ECO:0000313" key="4">
    <source>
        <dbReference type="Proteomes" id="UP000001382"/>
    </source>
</evidence>
<feature type="domain" description="Glycosyltransferase 2-like" evidence="2">
    <location>
        <begin position="5"/>
        <end position="112"/>
    </location>
</feature>
<name>D2S575_GEOOG</name>
<keyword evidence="4" id="KW-1185">Reference proteome</keyword>
<dbReference type="STRING" id="526225.Gobs_0400"/>
<dbReference type="InterPro" id="IPR001173">
    <property type="entry name" value="Glyco_trans_2-like"/>
</dbReference>
<protein>
    <submittedName>
        <fullName evidence="3">Glycosyl transferase family 2</fullName>
    </submittedName>
</protein>
<dbReference type="SUPFAM" id="SSF53448">
    <property type="entry name" value="Nucleotide-diphospho-sugar transferases"/>
    <property type="match status" value="1"/>
</dbReference>
<dbReference type="Proteomes" id="UP000001382">
    <property type="component" value="Chromosome"/>
</dbReference>
<keyword evidence="1" id="KW-0812">Transmembrane</keyword>
<accession>D2S575</accession>
<dbReference type="InterPro" id="IPR050834">
    <property type="entry name" value="Glycosyltransf_2"/>
</dbReference>
<reference evidence="3 4" key="1">
    <citation type="journal article" date="2010" name="Stand. Genomic Sci.">
        <title>Complete genome sequence of Geodermatophilus obscurus type strain (G-20).</title>
        <authorList>
            <person name="Ivanova N."/>
            <person name="Sikorski J."/>
            <person name="Jando M."/>
            <person name="Munk C."/>
            <person name="Lapidus A."/>
            <person name="Glavina Del Rio T."/>
            <person name="Copeland A."/>
            <person name="Tice H."/>
            <person name="Cheng J.-F."/>
            <person name="Lucas S."/>
            <person name="Chen F."/>
            <person name="Nolan M."/>
            <person name="Bruce D."/>
            <person name="Goodwin L."/>
            <person name="Pitluck S."/>
            <person name="Mavromatis K."/>
            <person name="Mikhailova N."/>
            <person name="Pati A."/>
            <person name="Chen A."/>
            <person name="Palaniappan K."/>
            <person name="Land M."/>
            <person name="Hauser L."/>
            <person name="Chang Y.-J."/>
            <person name="Jeffries C.D."/>
            <person name="Meincke L."/>
            <person name="Brettin T."/>
            <person name="Detter J.C."/>
            <person name="Detter J.C."/>
            <person name="Rohde M."/>
            <person name="Goeker M."/>
            <person name="Bristow J."/>
            <person name="Eisen J.A."/>
            <person name="Markowitz V."/>
            <person name="Hugenholtz P."/>
            <person name="Kyrpides N.C."/>
            <person name="Klenk H.-P."/>
        </authorList>
    </citation>
    <scope>NUCLEOTIDE SEQUENCE [LARGE SCALE GENOMIC DNA]</scope>
    <source>
        <strain evidence="4">ATCC 25078 / DSM 43160 / JCM 3152 / KCC A-0152 / KCTC 9177 / NBRC 13315 / NRRL B-3577 / G-20</strain>
    </source>
</reference>
<keyword evidence="1" id="KW-1133">Transmembrane helix</keyword>
<dbReference type="RefSeq" id="WP_012946627.1">
    <property type="nucleotide sequence ID" value="NC_013757.1"/>
</dbReference>
<dbReference type="OrthoDB" id="3655479at2"/>
<proteinExistence type="predicted"/>
<dbReference type="EMBL" id="CP001867">
    <property type="protein sequence ID" value="ADB73186.1"/>
    <property type="molecule type" value="Genomic_DNA"/>
</dbReference>
<sequence length="329" mass="36592">MRRLSVVITNYNYARFVGTAVESALGLRWDDIEVVVVDDGSTDDSPEVLRRYADRVQLHFTANGGQREAANHGFAACSGDVVIFLDADDVLPPELAERLAAVWSPTVSKVQFRMQRIDAAGVPFGRPFPEWRRVPTPGQVRRWVERTSAQPTPPGSGNAYARWFLERIFPLDPSLGRAADSGCLAAAPLHGDVLTLPDVVVGYRQHGGNDSDLLADDTRFSREVVTARARWRFAQRSVGVPEDQINERPLRRSRELLQLRIAGSRLAPGRALLPDDGRRRLLLDVLVSPAHPGPEPLRTRLLIAGWCLSVLTAPQALVRGLVIRRWRRP</sequence>
<keyword evidence="1" id="KW-0472">Membrane</keyword>
<dbReference type="GO" id="GO:0016740">
    <property type="term" value="F:transferase activity"/>
    <property type="evidence" value="ECO:0007669"/>
    <property type="project" value="UniProtKB-KW"/>
</dbReference>
<dbReference type="PANTHER" id="PTHR43685:SF11">
    <property type="entry name" value="GLYCOSYLTRANSFERASE TAGX-RELATED"/>
    <property type="match status" value="1"/>
</dbReference>